<dbReference type="AlphaFoldDB" id="A0A8H6XQ10"/>
<dbReference type="GO" id="GO:0005975">
    <property type="term" value="P:carbohydrate metabolic process"/>
    <property type="evidence" value="ECO:0007669"/>
    <property type="project" value="InterPro"/>
</dbReference>
<dbReference type="InterPro" id="IPR051816">
    <property type="entry name" value="Glycosyl_Hydrolase_31"/>
</dbReference>
<dbReference type="InterPro" id="IPR048395">
    <property type="entry name" value="Glyco_hydro_31_C"/>
</dbReference>
<name>A0A8H6XQ10_9AGAR</name>
<feature type="signal peptide" evidence="3">
    <location>
        <begin position="1"/>
        <end position="18"/>
    </location>
</feature>
<evidence type="ECO:0000259" key="4">
    <source>
        <dbReference type="Pfam" id="PF01055"/>
    </source>
</evidence>
<dbReference type="InterPro" id="IPR011013">
    <property type="entry name" value="Gal_mutarotase_sf_dom"/>
</dbReference>
<evidence type="ECO:0000313" key="6">
    <source>
        <dbReference type="EMBL" id="KAF7345870.1"/>
    </source>
</evidence>
<accession>A0A8H6XQ10</accession>
<protein>
    <submittedName>
        <fullName evidence="6">Glycoside hydrolase family 31 protein</fullName>
    </submittedName>
</protein>
<dbReference type="OrthoDB" id="10070917at2759"/>
<evidence type="ECO:0000313" key="7">
    <source>
        <dbReference type="Proteomes" id="UP000620124"/>
    </source>
</evidence>
<gene>
    <name evidence="6" type="ORF">MVEN_01608900</name>
</gene>
<evidence type="ECO:0000256" key="3">
    <source>
        <dbReference type="SAM" id="SignalP"/>
    </source>
</evidence>
<keyword evidence="2 6" id="KW-0378">Hydrolase</keyword>
<keyword evidence="3" id="KW-0732">Signal</keyword>
<dbReference type="PANTHER" id="PTHR43863">
    <property type="entry name" value="HYDROLASE, PUTATIVE (AFU_ORTHOLOGUE AFUA_1G03140)-RELATED"/>
    <property type="match status" value="1"/>
</dbReference>
<dbReference type="PANTHER" id="PTHR43863:SF2">
    <property type="entry name" value="MALTASE-GLUCOAMYLASE"/>
    <property type="match status" value="1"/>
</dbReference>
<dbReference type="InterPro" id="IPR017853">
    <property type="entry name" value="GH"/>
</dbReference>
<reference evidence="6" key="1">
    <citation type="submission" date="2020-05" db="EMBL/GenBank/DDBJ databases">
        <title>Mycena genomes resolve the evolution of fungal bioluminescence.</title>
        <authorList>
            <person name="Tsai I.J."/>
        </authorList>
    </citation>
    <scope>NUCLEOTIDE SEQUENCE</scope>
    <source>
        <strain evidence="6">CCC161011</strain>
    </source>
</reference>
<dbReference type="Proteomes" id="UP000620124">
    <property type="component" value="Unassembled WGS sequence"/>
</dbReference>
<comment type="caution">
    <text evidence="6">The sequence shown here is derived from an EMBL/GenBank/DDBJ whole genome shotgun (WGS) entry which is preliminary data.</text>
</comment>
<feature type="domain" description="Glycosyl hydrolase family 31 C-terminal" evidence="5">
    <location>
        <begin position="668"/>
        <end position="786"/>
    </location>
</feature>
<dbReference type="Gene3D" id="3.20.20.80">
    <property type="entry name" value="Glycosidases"/>
    <property type="match status" value="1"/>
</dbReference>
<dbReference type="SUPFAM" id="SSF74650">
    <property type="entry name" value="Galactose mutarotase-like"/>
    <property type="match status" value="1"/>
</dbReference>
<dbReference type="Pfam" id="PF21365">
    <property type="entry name" value="Glyco_hydro_31_3rd"/>
    <property type="match status" value="1"/>
</dbReference>
<dbReference type="InterPro" id="IPR013780">
    <property type="entry name" value="Glyco_hydro_b"/>
</dbReference>
<dbReference type="Gene3D" id="2.60.40.1180">
    <property type="entry name" value="Golgi alpha-mannosidase II"/>
    <property type="match status" value="1"/>
</dbReference>
<dbReference type="EMBL" id="JACAZI010000013">
    <property type="protein sequence ID" value="KAF7345870.1"/>
    <property type="molecule type" value="Genomic_DNA"/>
</dbReference>
<feature type="chain" id="PRO_5034809150" evidence="3">
    <location>
        <begin position="19"/>
        <end position="798"/>
    </location>
</feature>
<dbReference type="GO" id="GO:0004553">
    <property type="term" value="F:hydrolase activity, hydrolyzing O-glycosyl compounds"/>
    <property type="evidence" value="ECO:0007669"/>
    <property type="project" value="InterPro"/>
</dbReference>
<dbReference type="Gene3D" id="2.60.40.1760">
    <property type="entry name" value="glycosyl hydrolase (family 31)"/>
    <property type="match status" value="1"/>
</dbReference>
<dbReference type="GO" id="GO:0030246">
    <property type="term" value="F:carbohydrate binding"/>
    <property type="evidence" value="ECO:0007669"/>
    <property type="project" value="InterPro"/>
</dbReference>
<organism evidence="6 7">
    <name type="scientific">Mycena venus</name>
    <dbReference type="NCBI Taxonomy" id="2733690"/>
    <lineage>
        <taxon>Eukaryota</taxon>
        <taxon>Fungi</taxon>
        <taxon>Dikarya</taxon>
        <taxon>Basidiomycota</taxon>
        <taxon>Agaricomycotina</taxon>
        <taxon>Agaricomycetes</taxon>
        <taxon>Agaricomycetidae</taxon>
        <taxon>Agaricales</taxon>
        <taxon>Marasmiineae</taxon>
        <taxon>Mycenaceae</taxon>
        <taxon>Mycena</taxon>
    </lineage>
</organism>
<feature type="domain" description="Glycoside hydrolase family 31 TIM barrel" evidence="4">
    <location>
        <begin position="266"/>
        <end position="657"/>
    </location>
</feature>
<dbReference type="InterPro" id="IPR000322">
    <property type="entry name" value="Glyco_hydro_31_TIM"/>
</dbReference>
<proteinExistence type="inferred from homology"/>
<dbReference type="CDD" id="cd14752">
    <property type="entry name" value="GH31_N"/>
    <property type="match status" value="1"/>
</dbReference>
<dbReference type="SUPFAM" id="SSF51445">
    <property type="entry name" value="(Trans)glycosidases"/>
    <property type="match status" value="1"/>
</dbReference>
<evidence type="ECO:0000256" key="2">
    <source>
        <dbReference type="RuleBase" id="RU361185"/>
    </source>
</evidence>
<keyword evidence="2" id="KW-0326">Glycosidase</keyword>
<sequence>MRNLAFGTLLALAHSVHTQFSLEVPDASASSTGLKLQNGFERVYIQPYGENGIRVRASLLRDPTGTEPSALLDPPIEGPGGGAGLTFDTLVPFQGSGSLQNGNILARITGGVISFFRTSTAENGSQVLDLLTEEYTDDKTITARFYRQDFRANSFAAEFSFSADPTEQFYGAGQQPCCNDNTVNKKGQVVDLLNFNSQVTLPIYMSNKGYLQFFNMPSQGRIEFTPYRTRYVADQATVVDYYITTADPGDYDTLQKQYTSVTGRQPTPPDFILGYQQSKLRYWNQSQVLDVAQRFHDEQVNVSLIVVGKLNNAEMFVQFLTQRLTRFLRLEIPRRLVRVFRSFGCLHTFLMVRSFDPEFFPDPTDMAAQVKALTGAEMMVSLWPSVEDLSVNYLPLQQQGLLATTRDGTGITDSFAGVYTRLIDSTNPAAREFLWKRLNESYFSIGIHNFWIDQADGGSLGEAFVNNGQSIASLPYARPFTQYFLGTQEGYGKMYPWLHQQAIDELFSNLTSTATTGSSTSCEHMSLTRSTFLGGQRFCSYMWSGDTESRFDVLLQQVTAGVNVGASGISSWTLDIGGFSGLNVDSIEGQELFVKWLSMGVFLPYMRVHGDRTCNITSPSTPPFANNCPNEPWAYGAENFEIIKGYIALRYQLKPYVSRLFAMLQASGKTIVRGLFFDFSNDPRVVNGTAANDPSIIHQYMFGPRLLVSPNGIEGATTKEVYLPLLNDELTAQNFTWTHWLVFSLMSGEEDPQTDGPLGRWSDTNFGQGGTTVNVSAPLDQIPVFYLGSKTDILSGNV</sequence>
<comment type="similarity">
    <text evidence="1 2">Belongs to the glycosyl hydrolase 31 family.</text>
</comment>
<dbReference type="Pfam" id="PF01055">
    <property type="entry name" value="Glyco_hydro_31_2nd"/>
    <property type="match status" value="1"/>
</dbReference>
<keyword evidence="7" id="KW-1185">Reference proteome</keyword>
<evidence type="ECO:0000259" key="5">
    <source>
        <dbReference type="Pfam" id="PF21365"/>
    </source>
</evidence>
<evidence type="ECO:0000256" key="1">
    <source>
        <dbReference type="ARBA" id="ARBA00007806"/>
    </source>
</evidence>